<accession>A0ABP9Z321</accession>
<evidence type="ECO:0000256" key="2">
    <source>
        <dbReference type="ARBA" id="ARBA00022553"/>
    </source>
</evidence>
<organism evidence="4 5">
    <name type="scientific">Mucor flavus</name>
    <dbReference type="NCBI Taxonomy" id="439312"/>
    <lineage>
        <taxon>Eukaryota</taxon>
        <taxon>Fungi</taxon>
        <taxon>Fungi incertae sedis</taxon>
        <taxon>Mucoromycota</taxon>
        <taxon>Mucoromycotina</taxon>
        <taxon>Mucoromycetes</taxon>
        <taxon>Mucorales</taxon>
        <taxon>Mucorineae</taxon>
        <taxon>Mucoraceae</taxon>
        <taxon>Mucor</taxon>
    </lineage>
</organism>
<keyword evidence="2" id="KW-0597">Phosphoprotein</keyword>
<evidence type="ECO:0000313" key="5">
    <source>
        <dbReference type="Proteomes" id="UP001473302"/>
    </source>
</evidence>
<gene>
    <name evidence="4" type="ORF">MFLAVUS_006955</name>
</gene>
<dbReference type="Gene3D" id="3.40.50.12780">
    <property type="entry name" value="N-terminal domain of ligase-like"/>
    <property type="match status" value="1"/>
</dbReference>
<dbReference type="SUPFAM" id="SSF56801">
    <property type="entry name" value="Acetyl-CoA synthetase-like"/>
    <property type="match status" value="1"/>
</dbReference>
<dbReference type="Proteomes" id="UP001473302">
    <property type="component" value="Unassembled WGS sequence"/>
</dbReference>
<dbReference type="PANTHER" id="PTHR43439">
    <property type="entry name" value="PHENYLACETATE-COENZYME A LIGASE"/>
    <property type="match status" value="1"/>
</dbReference>
<feature type="domain" description="Polyketide synthase-like phosphopantetheine-binding" evidence="3">
    <location>
        <begin position="581"/>
        <end position="649"/>
    </location>
</feature>
<dbReference type="Pfam" id="PF07993">
    <property type="entry name" value="NAD_binding_4"/>
    <property type="match status" value="1"/>
</dbReference>
<evidence type="ECO:0000256" key="1">
    <source>
        <dbReference type="ARBA" id="ARBA00022450"/>
    </source>
</evidence>
<comment type="caution">
    <text evidence="4">The sequence shown here is derived from an EMBL/GenBank/DDBJ whole genome shotgun (WGS) entry which is preliminary data.</text>
</comment>
<protein>
    <recommendedName>
        <fullName evidence="3">Polyketide synthase-like phosphopantetheine-binding domain-containing protein</fullName>
    </recommendedName>
</protein>
<dbReference type="InterPro" id="IPR051414">
    <property type="entry name" value="Adenylate-forming_Reductase"/>
</dbReference>
<dbReference type="SUPFAM" id="SSF47336">
    <property type="entry name" value="ACP-like"/>
    <property type="match status" value="1"/>
</dbReference>
<reference evidence="4 5" key="1">
    <citation type="submission" date="2024-04" db="EMBL/GenBank/DDBJ databases">
        <title>genome sequences of Mucor flavus KT1a and Helicostylum pulchrum KT1b strains isolated from the surface of a dry-aged beef.</title>
        <authorList>
            <person name="Toyotome T."/>
            <person name="Hosono M."/>
            <person name="Torimaru M."/>
            <person name="Fukuda K."/>
            <person name="Mikami N."/>
        </authorList>
    </citation>
    <scope>NUCLEOTIDE SEQUENCE [LARGE SCALE GENOMIC DNA]</scope>
    <source>
        <strain evidence="4 5">KT1a</strain>
    </source>
</reference>
<dbReference type="InterPro" id="IPR000873">
    <property type="entry name" value="AMP-dep_synth/lig_dom"/>
</dbReference>
<evidence type="ECO:0000259" key="3">
    <source>
        <dbReference type="SMART" id="SM00823"/>
    </source>
</evidence>
<keyword evidence="5" id="KW-1185">Reference proteome</keyword>
<dbReference type="InterPro" id="IPR042099">
    <property type="entry name" value="ANL_N_sf"/>
</dbReference>
<name>A0ABP9Z321_9FUNG</name>
<dbReference type="Pfam" id="PF00501">
    <property type="entry name" value="AMP-binding"/>
    <property type="match status" value="1"/>
</dbReference>
<dbReference type="Gene3D" id="1.10.1200.10">
    <property type="entry name" value="ACP-like"/>
    <property type="match status" value="1"/>
</dbReference>
<evidence type="ECO:0000313" key="4">
    <source>
        <dbReference type="EMBL" id="GAA5813477.1"/>
    </source>
</evidence>
<dbReference type="SUPFAM" id="SSF51735">
    <property type="entry name" value="NAD(P)-binding Rossmann-fold domains"/>
    <property type="match status" value="1"/>
</dbReference>
<dbReference type="InterPro" id="IPR036736">
    <property type="entry name" value="ACP-like_sf"/>
</dbReference>
<dbReference type="InterPro" id="IPR013120">
    <property type="entry name" value="FAR_NAD-bd"/>
</dbReference>
<dbReference type="PANTHER" id="PTHR43439:SF2">
    <property type="entry name" value="ENZYME, PUTATIVE (JCVI)-RELATED"/>
    <property type="match status" value="1"/>
</dbReference>
<dbReference type="Gene3D" id="3.40.50.720">
    <property type="entry name" value="NAD(P)-binding Rossmann-like Domain"/>
    <property type="match status" value="1"/>
</dbReference>
<dbReference type="InterPro" id="IPR020806">
    <property type="entry name" value="PKS_PP-bd"/>
</dbReference>
<dbReference type="EMBL" id="BAABUK010000017">
    <property type="protein sequence ID" value="GAA5813477.1"/>
    <property type="molecule type" value="Genomic_DNA"/>
</dbReference>
<dbReference type="SMART" id="SM00823">
    <property type="entry name" value="PKS_PP"/>
    <property type="match status" value="1"/>
</dbReference>
<keyword evidence="1" id="KW-0596">Phosphopantetheine</keyword>
<dbReference type="Pfam" id="PF23562">
    <property type="entry name" value="AMP-binding_C_3"/>
    <property type="match status" value="1"/>
</dbReference>
<proteinExistence type="predicted"/>
<sequence>MTKPRKIPSYVSYANGQSIPKYYKSFANFMNIQCALHANKPYLCYYSNKRYDTLTYAQVNCLATNIACQLAHATKDVETISFMGDHSTDYLITLLAMLKLRKPVVAISPRTSEAGIVDLLTKTGATMLFVTSNYKAMADSVSSIYVGLKTVVLLALDINWSLKKSTDVNHRRVLDYQFSDEDIKKTALIFHTSGSVSLPKPVYLSNMYLFNLMSPFHRLITAEKGLRDLNENDTFLACAPLYHIFGFFPIMGAAFVGGKAVFMEKLQSSPEELHSALESTKCTIMSAPPIVYEQMIDYLKKTKDFSTVKRLLVAAFGGAPLKYETADWLQRHGVNVRDMYGSTETGGSMSSNLDARSENWASVAPFLKDADGKYYHVFETEDASEPDIKHLYIRKESPSLATGVSNRADGGFDTNDLFREDTRFPGYYRYIGRRDDMLIMANGKKTDPVSMEASIRQSAIVKQVAVIGHGRQCTAALIEIDMNYAKRVSPDEIVSAVHEAIKRANKECNSKHSIILPQMVKILPLQRALPCTDKGTVMRKKAEVEYIGMVERLYGDFLQGPGQRDFDKSKDTSSWTYAQVEAFVVACAVKVLGSTGIDRKQSFFYYGLNSLTAIQFRNLLAEYFDNVPLNFLYQYTSIEAVCKVLVGTTSVEDHSERRYQQKTQHMAIDYIERAKRDFPVAAASKNAYSDKKEKVILLTGATGSLGSFILRDLLLDRSVKKVYVMIREKPGLPMMTRLTQAFEARSLDTSLLKGQRVKVLPMQLDQPFLGLSDEKYFEIKNEVKIVQHCGWLLDFNMTIEHYEKECIAPFYNLLRFAYRQVNPMHVHFVSSVSASVGNGDGDSSVSEEPVRLDSTVAMSMGYAQSKFVVEVLLDYLTAEKNIPCYVERVTQVCGDSQKGVWNTSELYPLMFLGGSRMRKLPDLGIMVDWITVDHAAKAIVEIMLKTAYLPANKQQSVYHIVNPHLVKWGDVLESLKETGMRFEVVTPVEWLDALAKDESNPAFKLVAFYQELLSRSFEMPVWETKKTVAVTSVIEKAPVVDSRLFGKFFEQWKFVGFYKPDI</sequence>
<dbReference type="InterPro" id="IPR036291">
    <property type="entry name" value="NAD(P)-bd_dom_sf"/>
</dbReference>
<dbReference type="Pfam" id="PF00550">
    <property type="entry name" value="PP-binding"/>
    <property type="match status" value="1"/>
</dbReference>
<dbReference type="InterPro" id="IPR009081">
    <property type="entry name" value="PP-bd_ACP"/>
</dbReference>